<accession>A0A0B0PM99</accession>
<organism evidence="1 2">
    <name type="scientific">Gossypium arboreum</name>
    <name type="common">Tree cotton</name>
    <name type="synonym">Gossypium nanking</name>
    <dbReference type="NCBI Taxonomy" id="29729"/>
    <lineage>
        <taxon>Eukaryota</taxon>
        <taxon>Viridiplantae</taxon>
        <taxon>Streptophyta</taxon>
        <taxon>Embryophyta</taxon>
        <taxon>Tracheophyta</taxon>
        <taxon>Spermatophyta</taxon>
        <taxon>Magnoliopsida</taxon>
        <taxon>eudicotyledons</taxon>
        <taxon>Gunneridae</taxon>
        <taxon>Pentapetalae</taxon>
        <taxon>rosids</taxon>
        <taxon>malvids</taxon>
        <taxon>Malvales</taxon>
        <taxon>Malvaceae</taxon>
        <taxon>Malvoideae</taxon>
        <taxon>Gossypium</taxon>
    </lineage>
</organism>
<dbReference type="Proteomes" id="UP000032142">
    <property type="component" value="Unassembled WGS sequence"/>
</dbReference>
<sequence>MAHSQIKVTYPGVPIPWLVAKSRFNREFHLSISSSNTSV</sequence>
<evidence type="ECO:0000313" key="1">
    <source>
        <dbReference type="EMBL" id="KHG25559.1"/>
    </source>
</evidence>
<dbReference type="AlphaFoldDB" id="A0A0B0PM99"/>
<evidence type="ECO:0000313" key="2">
    <source>
        <dbReference type="Proteomes" id="UP000032142"/>
    </source>
</evidence>
<proteinExistence type="predicted"/>
<name>A0A0B0PM99_GOSAR</name>
<gene>
    <name evidence="1" type="ORF">F383_06011</name>
</gene>
<protein>
    <submittedName>
        <fullName evidence="1">Uncharacterized protein</fullName>
    </submittedName>
</protein>
<dbReference type="EMBL" id="KN432853">
    <property type="protein sequence ID" value="KHG25559.1"/>
    <property type="molecule type" value="Genomic_DNA"/>
</dbReference>
<keyword evidence="2" id="KW-1185">Reference proteome</keyword>
<reference evidence="2" key="1">
    <citation type="submission" date="2014-09" db="EMBL/GenBank/DDBJ databases">
        <authorList>
            <person name="Mudge J."/>
            <person name="Ramaraj T."/>
            <person name="Lindquist I.E."/>
            <person name="Bharti A.K."/>
            <person name="Sundararajan A."/>
            <person name="Cameron C.T."/>
            <person name="Woodward J.E."/>
            <person name="May G.D."/>
            <person name="Brubaker C."/>
            <person name="Broadhvest J."/>
            <person name="Wilkins T.A."/>
        </authorList>
    </citation>
    <scope>NUCLEOTIDE SEQUENCE</scope>
    <source>
        <strain evidence="2">cv. AKA8401</strain>
    </source>
</reference>